<protein>
    <recommendedName>
        <fullName evidence="4 10">Nicotinate-nucleotide--dimethylbenzimidazole phosphoribosyltransferase</fullName>
        <shortName evidence="10">NN:DBI PRT</shortName>
        <ecNumber evidence="3 10">2.4.2.21</ecNumber>
    </recommendedName>
    <alternativeName>
        <fullName evidence="8 10">N(1)-alpha-phosphoribosyltransferase</fullName>
    </alternativeName>
</protein>
<keyword evidence="6 10" id="KW-0328">Glycosyltransferase</keyword>
<dbReference type="NCBIfam" id="TIGR03160">
    <property type="entry name" value="cobT_DBIPRT"/>
    <property type="match status" value="1"/>
</dbReference>
<keyword evidence="12" id="KW-1185">Reference proteome</keyword>
<comment type="catalytic activity">
    <reaction evidence="9 10">
        <text>5,6-dimethylbenzimidazole + nicotinate beta-D-ribonucleotide = alpha-ribazole 5'-phosphate + nicotinate + H(+)</text>
        <dbReference type="Rhea" id="RHEA:11196"/>
        <dbReference type="ChEBI" id="CHEBI:15378"/>
        <dbReference type="ChEBI" id="CHEBI:15890"/>
        <dbReference type="ChEBI" id="CHEBI:32544"/>
        <dbReference type="ChEBI" id="CHEBI:57502"/>
        <dbReference type="ChEBI" id="CHEBI:57918"/>
        <dbReference type="EC" id="2.4.2.21"/>
    </reaction>
</comment>
<evidence type="ECO:0000256" key="6">
    <source>
        <dbReference type="ARBA" id="ARBA00022676"/>
    </source>
</evidence>
<feature type="active site" description="Proton acceptor" evidence="10">
    <location>
        <position position="319"/>
    </location>
</feature>
<dbReference type="InterPro" id="IPR003200">
    <property type="entry name" value="Nict_dMeBzImd_PRibTrfase"/>
</dbReference>
<dbReference type="InterPro" id="IPR017846">
    <property type="entry name" value="Nict_dMeBzImd_PRibTrfase_bact"/>
</dbReference>
<comment type="caution">
    <text evidence="11">The sequence shown here is derived from an EMBL/GenBank/DDBJ whole genome shotgun (WGS) entry which is preliminary data.</text>
</comment>
<dbReference type="EC" id="2.4.2.21" evidence="3 10"/>
<organism evidence="11 12">
    <name type="scientific">Methylohalomonas lacus</name>
    <dbReference type="NCBI Taxonomy" id="398773"/>
    <lineage>
        <taxon>Bacteria</taxon>
        <taxon>Pseudomonadati</taxon>
        <taxon>Pseudomonadota</taxon>
        <taxon>Gammaproteobacteria</taxon>
        <taxon>Methylohalomonadales</taxon>
        <taxon>Methylohalomonadaceae</taxon>
        <taxon>Methylohalomonas</taxon>
    </lineage>
</organism>
<dbReference type="Gene3D" id="3.40.50.10210">
    <property type="match status" value="1"/>
</dbReference>
<dbReference type="PANTHER" id="PTHR43463:SF1">
    <property type="entry name" value="NICOTINATE-NUCLEOTIDE--DIMETHYLBENZIMIDAZOLE PHOSPHORIBOSYLTRANSFERASE"/>
    <property type="match status" value="1"/>
</dbReference>
<dbReference type="FunFam" id="3.40.50.10210:FF:000001">
    <property type="entry name" value="Nicotinate-nucleotide--dimethylbenzimidazole phosphoribosyltransferase"/>
    <property type="match status" value="1"/>
</dbReference>
<dbReference type="EMBL" id="JANUCT010000004">
    <property type="protein sequence ID" value="MCS3902695.1"/>
    <property type="molecule type" value="Genomic_DNA"/>
</dbReference>
<dbReference type="GO" id="GO:0008939">
    <property type="term" value="F:nicotinate-nucleotide-dimethylbenzimidazole phosphoribosyltransferase activity"/>
    <property type="evidence" value="ECO:0007669"/>
    <property type="project" value="UniProtKB-UniRule"/>
</dbReference>
<dbReference type="Gene3D" id="1.10.1610.10">
    <property type="match status" value="1"/>
</dbReference>
<dbReference type="CDD" id="cd02439">
    <property type="entry name" value="DMB-PRT_CobT"/>
    <property type="match status" value="1"/>
</dbReference>
<dbReference type="GO" id="GO:0009236">
    <property type="term" value="P:cobalamin biosynthetic process"/>
    <property type="evidence" value="ECO:0007669"/>
    <property type="project" value="UniProtKB-UniRule"/>
</dbReference>
<evidence type="ECO:0000256" key="3">
    <source>
        <dbReference type="ARBA" id="ARBA00011991"/>
    </source>
</evidence>
<proteinExistence type="inferred from homology"/>
<evidence type="ECO:0000256" key="7">
    <source>
        <dbReference type="ARBA" id="ARBA00022679"/>
    </source>
</evidence>
<accession>A0AAE3L0V7</accession>
<evidence type="ECO:0000313" key="11">
    <source>
        <dbReference type="EMBL" id="MCS3902695.1"/>
    </source>
</evidence>
<dbReference type="PANTHER" id="PTHR43463">
    <property type="entry name" value="NICOTINATE-NUCLEOTIDE--DIMETHYLBENZIMIDAZOLE PHOSPHORIBOSYLTRANSFERASE"/>
    <property type="match status" value="1"/>
</dbReference>
<comment type="pathway">
    <text evidence="1 10">Nucleoside biosynthesis; alpha-ribazole biosynthesis; alpha-ribazole from 5,6-dimethylbenzimidazole: step 1/2.</text>
</comment>
<dbReference type="AlphaFoldDB" id="A0AAE3L0V7"/>
<comment type="function">
    <text evidence="10">Catalyzes the synthesis of alpha-ribazole-5'-phosphate from nicotinate mononucleotide (NAMN) and 5,6-dimethylbenzimidazole (DMB).</text>
</comment>
<sequence>MNVEHEFWRTPAAAPDAAWRERARARQDELTKPAGSLGRLEELAIFMAAAQGCDRPAVERVNIAVFVADHGIAAAGVSAFPQAVTVQMISNLAHGGAAISVLAKQLAADMEIINLGTAVAAPALVNVRDAVIAAGTASFLHGPAMTAAQYRQALAAGRDAAARAQAAGCQLFIGGEVGIANTTAAAAVACALLDEAPVRLAGPGTGLDRDGLQHKVDVLEQALAQHRDALVDADAILQYLGGFEIVALTGAYVHCAQQGLPVLIDGYISSIAALAAARLCAGADHWFLYGHNSAEPGHARVLATLAGRPLLDLDMRLGEGSGAATAVPLLRLACALHNDMATFAEAEIAGRCD</sequence>
<reference evidence="11" key="1">
    <citation type="submission" date="2022-08" db="EMBL/GenBank/DDBJ databases">
        <title>Genomic Encyclopedia of Type Strains, Phase III (KMG-III): the genomes of soil and plant-associated and newly described type strains.</title>
        <authorList>
            <person name="Whitman W."/>
        </authorList>
    </citation>
    <scope>NUCLEOTIDE SEQUENCE</scope>
    <source>
        <strain evidence="11">HMT 1</strain>
    </source>
</reference>
<evidence type="ECO:0000256" key="8">
    <source>
        <dbReference type="ARBA" id="ARBA00030686"/>
    </source>
</evidence>
<gene>
    <name evidence="10" type="primary">cobT</name>
    <name evidence="11" type="ORF">J2T55_000699</name>
</gene>
<dbReference type="Proteomes" id="UP001204445">
    <property type="component" value="Unassembled WGS sequence"/>
</dbReference>
<evidence type="ECO:0000256" key="5">
    <source>
        <dbReference type="ARBA" id="ARBA00022573"/>
    </source>
</evidence>
<keyword evidence="7 10" id="KW-0808">Transferase</keyword>
<dbReference type="NCBIfam" id="NF000996">
    <property type="entry name" value="PRK00105.1"/>
    <property type="match status" value="1"/>
</dbReference>
<dbReference type="Pfam" id="PF02277">
    <property type="entry name" value="DBI_PRT"/>
    <property type="match status" value="1"/>
</dbReference>
<evidence type="ECO:0000256" key="9">
    <source>
        <dbReference type="ARBA" id="ARBA00047340"/>
    </source>
</evidence>
<evidence type="ECO:0000256" key="1">
    <source>
        <dbReference type="ARBA" id="ARBA00005049"/>
    </source>
</evidence>
<dbReference type="SUPFAM" id="SSF52733">
    <property type="entry name" value="Nicotinate mononucleotide:5,6-dimethylbenzimidazole phosphoribosyltransferase (CobT)"/>
    <property type="match status" value="1"/>
</dbReference>
<evidence type="ECO:0000256" key="10">
    <source>
        <dbReference type="HAMAP-Rule" id="MF_00230"/>
    </source>
</evidence>
<dbReference type="RefSeq" id="WP_259054257.1">
    <property type="nucleotide sequence ID" value="NZ_JANUCT010000004.1"/>
</dbReference>
<evidence type="ECO:0000256" key="4">
    <source>
        <dbReference type="ARBA" id="ARBA00015486"/>
    </source>
</evidence>
<comment type="similarity">
    <text evidence="2 10">Belongs to the CobT family.</text>
</comment>
<evidence type="ECO:0000256" key="2">
    <source>
        <dbReference type="ARBA" id="ARBA00007110"/>
    </source>
</evidence>
<keyword evidence="5 10" id="KW-0169">Cobalamin biosynthesis</keyword>
<dbReference type="InterPro" id="IPR036087">
    <property type="entry name" value="Nict_dMeBzImd_PRibTrfase_sf"/>
</dbReference>
<dbReference type="HAMAP" id="MF_00230">
    <property type="entry name" value="CobT"/>
    <property type="match status" value="1"/>
</dbReference>
<evidence type="ECO:0000313" key="12">
    <source>
        <dbReference type="Proteomes" id="UP001204445"/>
    </source>
</evidence>
<dbReference type="InterPro" id="IPR023195">
    <property type="entry name" value="Nict_dMeBzImd_PRibTrfase_N"/>
</dbReference>
<name>A0AAE3L0V7_9GAMM</name>